<evidence type="ECO:0000259" key="6">
    <source>
        <dbReference type="SMART" id="SM00563"/>
    </source>
</evidence>
<dbReference type="SUPFAM" id="SSF69593">
    <property type="entry name" value="Glycerol-3-phosphate (1)-acyltransferase"/>
    <property type="match status" value="1"/>
</dbReference>
<evidence type="ECO:0000256" key="2">
    <source>
        <dbReference type="ARBA" id="ARBA00022516"/>
    </source>
</evidence>
<sequence>MSSLRFYSRIAVLVPVTLVGIPLQWLAVRLDGPGRRAIPLLYHRIVCATLGIRRIVHGEPPRGKAALILSNHVSWLDICVLSALTPLSFIAKAEVGTWPMVGLLARLQRTVFIDRARRTDTARTNDAVAQRLRAGDRIVLFAEGTTGDGTRVLPFRSALVGAAREALAGADSGLDVVLQPLAITYVRRDGLPLQRADKPAIAWHGDMELAPHLKGILSGGPIDVQLTWGTPIPFAAGTDRKQATRAAEEEVREKVREALAIGGKIGPK</sequence>
<dbReference type="PANTHER" id="PTHR10434:SF64">
    <property type="entry name" value="1-ACYL-SN-GLYCEROL-3-PHOSPHATE ACYLTRANSFERASE-RELATED"/>
    <property type="match status" value="1"/>
</dbReference>
<proteinExistence type="predicted"/>
<evidence type="ECO:0000256" key="1">
    <source>
        <dbReference type="ARBA" id="ARBA00005189"/>
    </source>
</evidence>
<keyword evidence="3 7" id="KW-0808">Transferase</keyword>
<dbReference type="Pfam" id="PF01553">
    <property type="entry name" value="Acyltransferase"/>
    <property type="match status" value="1"/>
</dbReference>
<gene>
    <name evidence="7" type="ORF">FHS82_003371</name>
</gene>
<keyword evidence="4" id="KW-0443">Lipid metabolism</keyword>
<dbReference type="RefSeq" id="WP_166954932.1">
    <property type="nucleotide sequence ID" value="NZ_JAASQI010000009.1"/>
</dbReference>
<evidence type="ECO:0000313" key="7">
    <source>
        <dbReference type="EMBL" id="NIJ59513.1"/>
    </source>
</evidence>
<comment type="pathway">
    <text evidence="1">Lipid metabolism.</text>
</comment>
<dbReference type="GO" id="GO:0003841">
    <property type="term" value="F:1-acylglycerol-3-phosphate O-acyltransferase activity"/>
    <property type="evidence" value="ECO:0007669"/>
    <property type="project" value="UniProtKB-EC"/>
</dbReference>
<comment type="caution">
    <text evidence="7">The sequence shown here is derived from an EMBL/GenBank/DDBJ whole genome shotgun (WGS) entry which is preliminary data.</text>
</comment>
<evidence type="ECO:0000313" key="8">
    <source>
        <dbReference type="Proteomes" id="UP001429580"/>
    </source>
</evidence>
<evidence type="ECO:0000256" key="5">
    <source>
        <dbReference type="ARBA" id="ARBA00023315"/>
    </source>
</evidence>
<evidence type="ECO:0000256" key="3">
    <source>
        <dbReference type="ARBA" id="ARBA00022679"/>
    </source>
</evidence>
<name>A0ABX0V2Y7_9HYPH</name>
<dbReference type="CDD" id="cd07989">
    <property type="entry name" value="LPLAT_AGPAT-like"/>
    <property type="match status" value="1"/>
</dbReference>
<keyword evidence="8" id="KW-1185">Reference proteome</keyword>
<dbReference type="Proteomes" id="UP001429580">
    <property type="component" value="Unassembled WGS sequence"/>
</dbReference>
<keyword evidence="2" id="KW-0444">Lipid biosynthesis</keyword>
<dbReference type="PANTHER" id="PTHR10434">
    <property type="entry name" value="1-ACYL-SN-GLYCEROL-3-PHOSPHATE ACYLTRANSFERASE"/>
    <property type="match status" value="1"/>
</dbReference>
<reference evidence="7 8" key="1">
    <citation type="submission" date="2020-03" db="EMBL/GenBank/DDBJ databases">
        <title>Genomic Encyclopedia of Type Strains, Phase IV (KMG-IV): sequencing the most valuable type-strain genomes for metagenomic binning, comparative biology and taxonomic classification.</title>
        <authorList>
            <person name="Goeker M."/>
        </authorList>
    </citation>
    <scope>NUCLEOTIDE SEQUENCE [LARGE SCALE GENOMIC DNA]</scope>
    <source>
        <strain evidence="7 8">DSM 103870</strain>
    </source>
</reference>
<dbReference type="EMBL" id="JAASQI010000009">
    <property type="protein sequence ID" value="NIJ59513.1"/>
    <property type="molecule type" value="Genomic_DNA"/>
</dbReference>
<organism evidence="7 8">
    <name type="scientific">Pseudochelatococcus lubricantis</name>
    <dbReference type="NCBI Taxonomy" id="1538102"/>
    <lineage>
        <taxon>Bacteria</taxon>
        <taxon>Pseudomonadati</taxon>
        <taxon>Pseudomonadota</taxon>
        <taxon>Alphaproteobacteria</taxon>
        <taxon>Hyphomicrobiales</taxon>
        <taxon>Chelatococcaceae</taxon>
        <taxon>Pseudochelatococcus</taxon>
    </lineage>
</organism>
<feature type="domain" description="Phospholipid/glycerol acyltransferase" evidence="6">
    <location>
        <begin position="66"/>
        <end position="186"/>
    </location>
</feature>
<dbReference type="SMART" id="SM00563">
    <property type="entry name" value="PlsC"/>
    <property type="match status" value="1"/>
</dbReference>
<dbReference type="InterPro" id="IPR002123">
    <property type="entry name" value="Plipid/glycerol_acylTrfase"/>
</dbReference>
<evidence type="ECO:0000256" key="4">
    <source>
        <dbReference type="ARBA" id="ARBA00023098"/>
    </source>
</evidence>
<dbReference type="EC" id="2.3.1.51" evidence="7"/>
<accession>A0ABX0V2Y7</accession>
<protein>
    <submittedName>
        <fullName evidence="7">1-acyl-sn-glycerol-3-phosphate acyltransferase</fullName>
        <ecNumber evidence="7">2.3.1.51</ecNumber>
    </submittedName>
</protein>
<keyword evidence="5 7" id="KW-0012">Acyltransferase</keyword>